<evidence type="ECO:0000256" key="3">
    <source>
        <dbReference type="ARBA" id="ARBA00023274"/>
    </source>
</evidence>
<dbReference type="GO" id="GO:0003735">
    <property type="term" value="F:structural constituent of ribosome"/>
    <property type="evidence" value="ECO:0007669"/>
    <property type="project" value="TreeGrafter"/>
</dbReference>
<dbReference type="GO" id="GO:0006412">
    <property type="term" value="P:translation"/>
    <property type="evidence" value="ECO:0007669"/>
    <property type="project" value="TreeGrafter"/>
</dbReference>
<evidence type="ECO:0000313" key="6">
    <source>
        <dbReference type="EMBL" id="HIR58394.1"/>
    </source>
</evidence>
<evidence type="ECO:0000259" key="5">
    <source>
        <dbReference type="PROSITE" id="PS50126"/>
    </source>
</evidence>
<gene>
    <name evidence="6" type="ORF">IAA54_12110</name>
</gene>
<reference evidence="6" key="2">
    <citation type="journal article" date="2021" name="PeerJ">
        <title>Extensive microbial diversity within the chicken gut microbiome revealed by metagenomics and culture.</title>
        <authorList>
            <person name="Gilroy R."/>
            <person name="Ravi A."/>
            <person name="Getino M."/>
            <person name="Pursley I."/>
            <person name="Horton D.L."/>
            <person name="Alikhan N.F."/>
            <person name="Baker D."/>
            <person name="Gharbi K."/>
            <person name="Hall N."/>
            <person name="Watson M."/>
            <person name="Adriaenssens E.M."/>
            <person name="Foster-Nyarko E."/>
            <person name="Jarju S."/>
            <person name="Secka A."/>
            <person name="Antonio M."/>
            <person name="Oren A."/>
            <person name="Chaudhuri R.R."/>
            <person name="La Ragione R."/>
            <person name="Hildebrand F."/>
            <person name="Pallen M.J."/>
        </authorList>
    </citation>
    <scope>NUCLEOTIDE SEQUENCE</scope>
    <source>
        <strain evidence="6">ChiSjej1B19-7085</strain>
    </source>
</reference>
<dbReference type="GO" id="GO:0003729">
    <property type="term" value="F:mRNA binding"/>
    <property type="evidence" value="ECO:0007669"/>
    <property type="project" value="TreeGrafter"/>
</dbReference>
<dbReference type="Pfam" id="PF00575">
    <property type="entry name" value="S1"/>
    <property type="match status" value="1"/>
</dbReference>
<dbReference type="InterPro" id="IPR050437">
    <property type="entry name" value="Ribos_protein_bS1-like"/>
</dbReference>
<dbReference type="Gene3D" id="2.40.50.140">
    <property type="entry name" value="Nucleic acid-binding proteins"/>
    <property type="match status" value="2"/>
</dbReference>
<evidence type="ECO:0000256" key="4">
    <source>
        <dbReference type="SAM" id="MobiDB-lite"/>
    </source>
</evidence>
<evidence type="ECO:0000313" key="7">
    <source>
        <dbReference type="Proteomes" id="UP000886785"/>
    </source>
</evidence>
<dbReference type="InterPro" id="IPR003029">
    <property type="entry name" value="S1_domain"/>
</dbReference>
<feature type="region of interest" description="Disordered" evidence="4">
    <location>
        <begin position="1"/>
        <end position="24"/>
    </location>
</feature>
<dbReference type="PROSITE" id="PS50126">
    <property type="entry name" value="S1"/>
    <property type="match status" value="2"/>
</dbReference>
<dbReference type="AlphaFoldDB" id="A0A9D1DSR2"/>
<dbReference type="SUPFAM" id="SSF50249">
    <property type="entry name" value="Nucleic acid-binding proteins"/>
    <property type="match status" value="2"/>
</dbReference>
<keyword evidence="3" id="KW-0687">Ribonucleoprotein</keyword>
<comment type="caution">
    <text evidence="6">The sequence shown here is derived from an EMBL/GenBank/DDBJ whole genome shotgun (WGS) entry which is preliminary data.</text>
</comment>
<comment type="similarity">
    <text evidence="1">Belongs to the bacterial ribosomal protein bS1 family.</text>
</comment>
<dbReference type="InterPro" id="IPR012340">
    <property type="entry name" value="NA-bd_OB-fold"/>
</dbReference>
<evidence type="ECO:0000256" key="1">
    <source>
        <dbReference type="ARBA" id="ARBA00006767"/>
    </source>
</evidence>
<dbReference type="SMART" id="SM00316">
    <property type="entry name" value="S1"/>
    <property type="match status" value="2"/>
</dbReference>
<dbReference type="GO" id="GO:1990904">
    <property type="term" value="C:ribonucleoprotein complex"/>
    <property type="evidence" value="ECO:0007669"/>
    <property type="project" value="UniProtKB-KW"/>
</dbReference>
<protein>
    <submittedName>
        <fullName evidence="6">S1 RNA-binding domain-containing protein</fullName>
    </submittedName>
</protein>
<dbReference type="EMBL" id="DVHF01000154">
    <property type="protein sequence ID" value="HIR58394.1"/>
    <property type="molecule type" value="Genomic_DNA"/>
</dbReference>
<dbReference type="PANTHER" id="PTHR10724">
    <property type="entry name" value="30S RIBOSOMAL PROTEIN S1"/>
    <property type="match status" value="1"/>
</dbReference>
<proteinExistence type="inferred from homology"/>
<name>A0A9D1DSR2_9FIRM</name>
<feature type="compositionally biased region" description="Basic and acidic residues" evidence="4">
    <location>
        <begin position="1"/>
        <end position="16"/>
    </location>
</feature>
<evidence type="ECO:0000256" key="2">
    <source>
        <dbReference type="ARBA" id="ARBA00022980"/>
    </source>
</evidence>
<reference evidence="6" key="1">
    <citation type="submission" date="2020-10" db="EMBL/GenBank/DDBJ databases">
        <authorList>
            <person name="Gilroy R."/>
        </authorList>
    </citation>
    <scope>NUCLEOTIDE SEQUENCE</scope>
    <source>
        <strain evidence="6">ChiSjej1B19-7085</strain>
    </source>
</reference>
<accession>A0A9D1DSR2</accession>
<keyword evidence="2" id="KW-0689">Ribosomal protein</keyword>
<organism evidence="6 7">
    <name type="scientific">Candidatus Gallacutalibacter pullicola</name>
    <dbReference type="NCBI Taxonomy" id="2840830"/>
    <lineage>
        <taxon>Bacteria</taxon>
        <taxon>Bacillati</taxon>
        <taxon>Bacillota</taxon>
        <taxon>Clostridia</taxon>
        <taxon>Eubacteriales</taxon>
        <taxon>Candidatus Gallacutalibacter</taxon>
    </lineage>
</organism>
<dbReference type="Proteomes" id="UP000886785">
    <property type="component" value="Unassembled WGS sequence"/>
</dbReference>
<sequence>MQMNDKPEGWRIDTPENRAAMQSPSALADACREERILEARAIVCDSAHNLITDLGCMKGIIPREEGAIGIREGTVRDIAIISRVNRPVCFVIKGFRKDPAGKTVAVLSRREAQERCQRDFISQLVPGDVIDTRVTHLESFGAFADIGCGIVSLLPIDAISVSRIEHPRERLSAGMDIRSVVKSIDNGRITLSQKELLGTWEENVSQFSAGETVAGIVRSVEPYGIFVELTPNLAGLAEVKEGVIPGQQASVYIKSILPARMKIKLIIIDTFDYQYRPEPPRYFFTGSHIDRFVYSPPSCEKQVITEFSSSESLL</sequence>
<feature type="domain" description="S1 motif" evidence="5">
    <location>
        <begin position="210"/>
        <end position="241"/>
    </location>
</feature>
<dbReference type="PANTHER" id="PTHR10724:SF7">
    <property type="entry name" value="SMALL RIBOSOMAL SUBUNIT PROTEIN BS1C"/>
    <property type="match status" value="1"/>
</dbReference>
<dbReference type="GO" id="GO:0005840">
    <property type="term" value="C:ribosome"/>
    <property type="evidence" value="ECO:0007669"/>
    <property type="project" value="UniProtKB-KW"/>
</dbReference>
<feature type="domain" description="S1 motif" evidence="5">
    <location>
        <begin position="127"/>
        <end position="194"/>
    </location>
</feature>